<dbReference type="InterPro" id="IPR042098">
    <property type="entry name" value="TauD-like_sf"/>
</dbReference>
<protein>
    <submittedName>
        <fullName evidence="7">Taurine dioxygenase</fullName>
    </submittedName>
</protein>
<keyword evidence="3 7" id="KW-0223">Dioxygenase</keyword>
<evidence type="ECO:0000256" key="2">
    <source>
        <dbReference type="ARBA" id="ARBA00022723"/>
    </source>
</evidence>
<dbReference type="Proteomes" id="UP000037432">
    <property type="component" value="Unassembled WGS sequence"/>
</dbReference>
<sequence>MHRRDLTPFIGVEYTGVTHDDLRSEDLFAEVVDSVHQRDLVVLRGIRLTPEQQIGLAARLGTPVPFLLSDWRHPEFAEILVSSNERRRNRPIGVPRVGNFWHQDSSYNAHPAEYTVLHGVNVPEEHGHTLFASAADVHDRLPEEWKTRLEGRTGLHTLTRQQRIEARHVGLSIAEMRALVAHEYPAVEHPVVRRDPFTGRRFLYAAREYMDSVVGLDANGNEEFFALLDTLVQDPAHVYEHRWTRDDLLIWKTATTYHRATDLPEGVGRTVHRISVAAA</sequence>
<feature type="domain" description="TauD/TfdA-like" evidence="6">
    <location>
        <begin position="4"/>
        <end position="274"/>
    </location>
</feature>
<dbReference type="Gene3D" id="3.60.130.10">
    <property type="entry name" value="Clavaminate synthase-like"/>
    <property type="match status" value="1"/>
</dbReference>
<comment type="caution">
    <text evidence="7">The sequence shown here is derived from an EMBL/GenBank/DDBJ whole genome shotgun (WGS) entry which is preliminary data.</text>
</comment>
<dbReference type="PATRIC" id="fig|1938.3.peg.8298"/>
<dbReference type="GO" id="GO:0006790">
    <property type="term" value="P:sulfur compound metabolic process"/>
    <property type="evidence" value="ECO:0007669"/>
    <property type="project" value="TreeGrafter"/>
</dbReference>
<organism evidence="7 8">
    <name type="scientific">Streptomyces viridochromogenes</name>
    <dbReference type="NCBI Taxonomy" id="1938"/>
    <lineage>
        <taxon>Bacteria</taxon>
        <taxon>Bacillati</taxon>
        <taxon>Actinomycetota</taxon>
        <taxon>Actinomycetes</taxon>
        <taxon>Kitasatosporales</taxon>
        <taxon>Streptomycetaceae</taxon>
        <taxon>Streptomyces</taxon>
    </lineage>
</organism>
<dbReference type="AlphaFoldDB" id="A0A0J8C1E9"/>
<keyword evidence="2" id="KW-0479">Metal-binding</keyword>
<dbReference type="InterPro" id="IPR003819">
    <property type="entry name" value="TauD/TfdA-like"/>
</dbReference>
<dbReference type="RefSeq" id="WP_048583940.1">
    <property type="nucleotide sequence ID" value="NZ_LFNT01000035.1"/>
</dbReference>
<dbReference type="EMBL" id="LFNT01000035">
    <property type="protein sequence ID" value="KMS71535.1"/>
    <property type="molecule type" value="Genomic_DNA"/>
</dbReference>
<evidence type="ECO:0000256" key="4">
    <source>
        <dbReference type="ARBA" id="ARBA00023002"/>
    </source>
</evidence>
<dbReference type="GO" id="GO:0000908">
    <property type="term" value="F:taurine dioxygenase activity"/>
    <property type="evidence" value="ECO:0007669"/>
    <property type="project" value="TreeGrafter"/>
</dbReference>
<dbReference type="PANTHER" id="PTHR30468:SF1">
    <property type="entry name" value="ALPHA-KETOGLUTARATE-DEPENDENT SULFONATE DIOXYGENASE"/>
    <property type="match status" value="1"/>
</dbReference>
<evidence type="ECO:0000313" key="7">
    <source>
        <dbReference type="EMBL" id="KMS71535.1"/>
    </source>
</evidence>
<evidence type="ECO:0000313" key="8">
    <source>
        <dbReference type="Proteomes" id="UP000037432"/>
    </source>
</evidence>
<evidence type="ECO:0000256" key="3">
    <source>
        <dbReference type="ARBA" id="ARBA00022964"/>
    </source>
</evidence>
<comment type="similarity">
    <text evidence="1">Belongs to the TfdA dioxygenase family.</text>
</comment>
<keyword evidence="5" id="KW-0408">Iron</keyword>
<gene>
    <name evidence="7" type="ORF">ACM01_26820</name>
</gene>
<dbReference type="GO" id="GO:0046872">
    <property type="term" value="F:metal ion binding"/>
    <property type="evidence" value="ECO:0007669"/>
    <property type="project" value="UniProtKB-KW"/>
</dbReference>
<dbReference type="InterPro" id="IPR051323">
    <property type="entry name" value="AtsK-like"/>
</dbReference>
<dbReference type="PANTHER" id="PTHR30468">
    <property type="entry name" value="ALPHA-KETOGLUTARATE-DEPENDENT SULFONATE DIOXYGENASE"/>
    <property type="match status" value="1"/>
</dbReference>
<evidence type="ECO:0000259" key="6">
    <source>
        <dbReference type="Pfam" id="PF02668"/>
    </source>
</evidence>
<dbReference type="GO" id="GO:0005737">
    <property type="term" value="C:cytoplasm"/>
    <property type="evidence" value="ECO:0007669"/>
    <property type="project" value="TreeGrafter"/>
</dbReference>
<dbReference type="OrthoDB" id="581608at2"/>
<keyword evidence="4" id="KW-0560">Oxidoreductase</keyword>
<accession>A0A0J8C1E9</accession>
<evidence type="ECO:0000256" key="5">
    <source>
        <dbReference type="ARBA" id="ARBA00023004"/>
    </source>
</evidence>
<proteinExistence type="inferred from homology"/>
<name>A0A0J8C1E9_STRVR</name>
<reference evidence="7 8" key="1">
    <citation type="submission" date="2015-06" db="EMBL/GenBank/DDBJ databases">
        <authorList>
            <person name="Ju K.-S."/>
            <person name="Doroghazi J.R."/>
            <person name="Metcalf W.W."/>
        </authorList>
    </citation>
    <scope>NUCLEOTIDE SEQUENCE [LARGE SCALE GENOMIC DNA]</scope>
    <source>
        <strain evidence="7 8">NRRL 3414</strain>
    </source>
</reference>
<dbReference type="Pfam" id="PF02668">
    <property type="entry name" value="TauD"/>
    <property type="match status" value="1"/>
</dbReference>
<evidence type="ECO:0000256" key="1">
    <source>
        <dbReference type="ARBA" id="ARBA00005896"/>
    </source>
</evidence>
<dbReference type="SUPFAM" id="SSF51197">
    <property type="entry name" value="Clavaminate synthase-like"/>
    <property type="match status" value="1"/>
</dbReference>